<proteinExistence type="predicted"/>
<dbReference type="SUPFAM" id="SSF55154">
    <property type="entry name" value="CYTH-like phosphatases"/>
    <property type="match status" value="1"/>
</dbReference>
<dbReference type="PANTHER" id="PTHR21028">
    <property type="entry name" value="SI:CH211-156B7.4"/>
    <property type="match status" value="1"/>
</dbReference>
<dbReference type="CDD" id="cd07890">
    <property type="entry name" value="CYTH-like_AC_IV-like"/>
    <property type="match status" value="1"/>
</dbReference>
<evidence type="ECO:0000259" key="1">
    <source>
        <dbReference type="PROSITE" id="PS51707"/>
    </source>
</evidence>
<dbReference type="InterPro" id="IPR033469">
    <property type="entry name" value="CYTH-like_dom_sf"/>
</dbReference>
<sequence length="165" mass="19963">MAYNLELKTKIKSFDFYENILNKICDEYKGIIKQKDIYYKFKNGLLKLRIENNSYSLIKYLRNEDKKRWSNYELLELKGKNPEKYLNDLLEVDIVVKKVRKVYLYNNTRVHLDDVKGLGKFLELETLLIKDRNDATKRFNEIKELLHLTDCIEIRKSYKNLLQEK</sequence>
<dbReference type="InterPro" id="IPR023577">
    <property type="entry name" value="CYTH_domain"/>
</dbReference>
<accession>A0AAE3P2Z3</accession>
<evidence type="ECO:0000313" key="2">
    <source>
        <dbReference type="EMBL" id="MDF1611935.1"/>
    </source>
</evidence>
<evidence type="ECO:0000313" key="3">
    <source>
        <dbReference type="Proteomes" id="UP001221302"/>
    </source>
</evidence>
<dbReference type="SMART" id="SM01118">
    <property type="entry name" value="CYTH"/>
    <property type="match status" value="1"/>
</dbReference>
<dbReference type="PANTHER" id="PTHR21028:SF2">
    <property type="entry name" value="CYTH DOMAIN-CONTAINING PROTEIN"/>
    <property type="match status" value="1"/>
</dbReference>
<name>A0AAE3P2Z3_9BACT</name>
<keyword evidence="3" id="KW-1185">Reference proteome</keyword>
<feature type="domain" description="CYTH" evidence="1">
    <location>
        <begin position="2"/>
        <end position="164"/>
    </location>
</feature>
<dbReference type="AlphaFoldDB" id="A0AAE3P2Z3"/>
<gene>
    <name evidence="2" type="ORF">P0M35_07220</name>
</gene>
<dbReference type="Pfam" id="PF01928">
    <property type="entry name" value="CYTH"/>
    <property type="match status" value="1"/>
</dbReference>
<organism evidence="2 3">
    <name type="scientific">Stygiobacter electus</name>
    <dbReference type="NCBI Taxonomy" id="3032292"/>
    <lineage>
        <taxon>Bacteria</taxon>
        <taxon>Pseudomonadati</taxon>
        <taxon>Ignavibacteriota</taxon>
        <taxon>Ignavibacteria</taxon>
        <taxon>Ignavibacteriales</taxon>
        <taxon>Melioribacteraceae</taxon>
        <taxon>Stygiobacter</taxon>
    </lineage>
</organism>
<reference evidence="2" key="1">
    <citation type="submission" date="2023-03" db="EMBL/GenBank/DDBJ databases">
        <title>Stygiobacter electus gen. nov., sp. nov., facultatively anaerobic thermotolerant bacterium of the class Ignavibacteria from a well of Yessentuki mineral water deposit.</title>
        <authorList>
            <person name="Podosokorskaya O.A."/>
            <person name="Elcheninov A.G."/>
            <person name="Petrova N.F."/>
            <person name="Zavarzina D.G."/>
            <person name="Kublanov I.V."/>
            <person name="Merkel A.Y."/>
        </authorList>
    </citation>
    <scope>NUCLEOTIDE SEQUENCE</scope>
    <source>
        <strain evidence="2">09-Me</strain>
    </source>
</reference>
<protein>
    <submittedName>
        <fullName evidence="2">Class IV adenylate cyclase</fullName>
    </submittedName>
</protein>
<dbReference type="RefSeq" id="WP_321535703.1">
    <property type="nucleotide sequence ID" value="NZ_JARGDL010000008.1"/>
</dbReference>
<dbReference type="InterPro" id="IPR008173">
    <property type="entry name" value="Adenylyl_cyclase_CyaB"/>
</dbReference>
<dbReference type="PROSITE" id="PS51707">
    <property type="entry name" value="CYTH"/>
    <property type="match status" value="1"/>
</dbReference>
<comment type="caution">
    <text evidence="2">The sequence shown here is derived from an EMBL/GenBank/DDBJ whole genome shotgun (WGS) entry which is preliminary data.</text>
</comment>
<dbReference type="Gene3D" id="2.40.320.10">
    <property type="entry name" value="Hypothetical Protein Pfu-838710-001"/>
    <property type="match status" value="1"/>
</dbReference>
<dbReference type="Proteomes" id="UP001221302">
    <property type="component" value="Unassembled WGS sequence"/>
</dbReference>
<dbReference type="EMBL" id="JARGDL010000008">
    <property type="protein sequence ID" value="MDF1611935.1"/>
    <property type="molecule type" value="Genomic_DNA"/>
</dbReference>